<proteinExistence type="predicted"/>
<dbReference type="Proteomes" id="UP000199180">
    <property type="component" value="Unassembled WGS sequence"/>
</dbReference>
<gene>
    <name evidence="3" type="ORF">SAMN04489858_10466</name>
</gene>
<reference evidence="3 4" key="1">
    <citation type="submission" date="2016-10" db="EMBL/GenBank/DDBJ databases">
        <authorList>
            <person name="de Groot N.N."/>
        </authorList>
    </citation>
    <scope>NUCLEOTIDE SEQUENCE [LARGE SCALE GENOMIC DNA]</scope>
    <source>
        <strain evidence="3 4">DSM 17862</strain>
    </source>
</reference>
<dbReference type="SMART" id="SM00530">
    <property type="entry name" value="HTH_XRE"/>
    <property type="match status" value="1"/>
</dbReference>
<name>A0A1I0DB09_9RHOB</name>
<organism evidence="3 4">
    <name type="scientific">Paracoccus homiensis</name>
    <dbReference type="NCBI Taxonomy" id="364199"/>
    <lineage>
        <taxon>Bacteria</taxon>
        <taxon>Pseudomonadati</taxon>
        <taxon>Pseudomonadota</taxon>
        <taxon>Alphaproteobacteria</taxon>
        <taxon>Rhodobacterales</taxon>
        <taxon>Paracoccaceae</taxon>
        <taxon>Paracoccus</taxon>
    </lineage>
</organism>
<dbReference type="SUPFAM" id="SSF47413">
    <property type="entry name" value="lambda repressor-like DNA-binding domains"/>
    <property type="match status" value="1"/>
</dbReference>
<feature type="domain" description="HTH cro/C1-type" evidence="2">
    <location>
        <begin position="14"/>
        <end position="70"/>
    </location>
</feature>
<keyword evidence="4" id="KW-1185">Reference proteome</keyword>
<evidence type="ECO:0000256" key="1">
    <source>
        <dbReference type="SAM" id="Phobius"/>
    </source>
</evidence>
<dbReference type="InterPro" id="IPR001387">
    <property type="entry name" value="Cro/C1-type_HTH"/>
</dbReference>
<keyword evidence="1" id="KW-1133">Transmembrane helix</keyword>
<dbReference type="RefSeq" id="WP_090733655.1">
    <property type="nucleotide sequence ID" value="NZ_FOHO01000004.1"/>
</dbReference>
<evidence type="ECO:0000313" key="3">
    <source>
        <dbReference type="EMBL" id="SET29135.1"/>
    </source>
</evidence>
<dbReference type="OrthoDB" id="8895516at2"/>
<dbReference type="STRING" id="364199.SAMN04489858_10466"/>
<dbReference type="Gene3D" id="1.10.260.40">
    <property type="entry name" value="lambda repressor-like DNA-binding domains"/>
    <property type="match status" value="1"/>
</dbReference>
<dbReference type="PROSITE" id="PS50943">
    <property type="entry name" value="HTH_CROC1"/>
    <property type="match status" value="1"/>
</dbReference>
<sequence>MASRDRHQTFRLRLHQAMTDHGVTKSGLARATGVDRSTIGQLLKGDAPRLPNAQLAADMAETLGVSLDWLLGLTNRPEPAGDILASALGLSPAERDAADAQIIEWHQEAVGSKIRHVPATLPEMLKIPALLEWEYAASTPDTIRQIIGTAHSYFDWVRRGEADYEIAMPVQELTACAEGSGYYANLHPDHRRQQLQFFADQCEALFPRLRIFLFDKRQAFSAPVTVFGNALGIIYVGKFYLSLRERARVASLIEHFDWLVRECQIDARQTADFARGLIPPGRAL</sequence>
<keyword evidence="1" id="KW-0812">Transmembrane</keyword>
<dbReference type="GO" id="GO:0003677">
    <property type="term" value="F:DNA binding"/>
    <property type="evidence" value="ECO:0007669"/>
    <property type="project" value="InterPro"/>
</dbReference>
<feature type="transmembrane region" description="Helical" evidence="1">
    <location>
        <begin position="220"/>
        <end position="241"/>
    </location>
</feature>
<dbReference type="EMBL" id="FOHO01000004">
    <property type="protein sequence ID" value="SET29135.1"/>
    <property type="molecule type" value="Genomic_DNA"/>
</dbReference>
<dbReference type="CDD" id="cd00093">
    <property type="entry name" value="HTH_XRE"/>
    <property type="match status" value="1"/>
</dbReference>
<evidence type="ECO:0000313" key="4">
    <source>
        <dbReference type="Proteomes" id="UP000199180"/>
    </source>
</evidence>
<evidence type="ECO:0000259" key="2">
    <source>
        <dbReference type="PROSITE" id="PS50943"/>
    </source>
</evidence>
<accession>A0A1I0DB09</accession>
<dbReference type="InterPro" id="IPR010982">
    <property type="entry name" value="Lambda_DNA-bd_dom_sf"/>
</dbReference>
<dbReference type="Pfam" id="PF01381">
    <property type="entry name" value="HTH_3"/>
    <property type="match status" value="1"/>
</dbReference>
<dbReference type="AlphaFoldDB" id="A0A1I0DB09"/>
<keyword evidence="1" id="KW-0472">Membrane</keyword>
<protein>
    <submittedName>
        <fullName evidence="3">Transcriptional regulator, contains XRE-family HTH domain</fullName>
    </submittedName>
</protein>